<dbReference type="PANTHER" id="PTHR23099:SF0">
    <property type="entry name" value="GERM CELL NUCLEAR ACIDIC PROTEIN"/>
    <property type="match status" value="1"/>
</dbReference>
<feature type="region of interest" description="Disordered" evidence="1">
    <location>
        <begin position="201"/>
        <end position="224"/>
    </location>
</feature>
<feature type="compositionally biased region" description="Basic and acidic residues" evidence="1">
    <location>
        <begin position="150"/>
        <end position="175"/>
    </location>
</feature>
<dbReference type="AlphaFoldDB" id="A0A8C7JCY8"/>
<dbReference type="GO" id="GO:0006974">
    <property type="term" value="P:DNA damage response"/>
    <property type="evidence" value="ECO:0007669"/>
    <property type="project" value="UniProtKB-ARBA"/>
</dbReference>
<feature type="region of interest" description="Disordered" evidence="1">
    <location>
        <begin position="64"/>
        <end position="85"/>
    </location>
</feature>
<evidence type="ECO:0000313" key="4">
    <source>
        <dbReference type="Proteomes" id="UP000694557"/>
    </source>
</evidence>
<feature type="region of interest" description="Disordered" evidence="1">
    <location>
        <begin position="359"/>
        <end position="389"/>
    </location>
</feature>
<protein>
    <submittedName>
        <fullName evidence="3">Germ cell nuclear acidic peptidase</fullName>
    </submittedName>
</protein>
<dbReference type="Proteomes" id="UP000694557">
    <property type="component" value="Unassembled WGS sequence"/>
</dbReference>
<gene>
    <name evidence="3" type="primary">LOC109905919</name>
</gene>
<accession>A0A8C7JCY8</accession>
<feature type="domain" description="SprT-like" evidence="2">
    <location>
        <begin position="463"/>
        <end position="620"/>
    </location>
</feature>
<dbReference type="SMART" id="SM00731">
    <property type="entry name" value="SprT"/>
    <property type="match status" value="1"/>
</dbReference>
<evidence type="ECO:0000256" key="1">
    <source>
        <dbReference type="SAM" id="MobiDB-lite"/>
    </source>
</evidence>
<dbReference type="Pfam" id="PF10263">
    <property type="entry name" value="SprT-like"/>
    <property type="match status" value="1"/>
</dbReference>
<feature type="region of interest" description="Disordered" evidence="1">
    <location>
        <begin position="277"/>
        <end position="347"/>
    </location>
</feature>
<reference evidence="3" key="1">
    <citation type="submission" date="2025-08" db="UniProtKB">
        <authorList>
            <consortium name="Ensembl"/>
        </authorList>
    </citation>
    <scope>IDENTIFICATION</scope>
</reference>
<dbReference type="InterPro" id="IPR035240">
    <property type="entry name" value="SprT_Zn_ribbon"/>
</dbReference>
<feature type="region of interest" description="Disordered" evidence="1">
    <location>
        <begin position="140"/>
        <end position="175"/>
    </location>
</feature>
<feature type="compositionally biased region" description="Polar residues" evidence="1">
    <location>
        <begin position="75"/>
        <end position="85"/>
    </location>
</feature>
<proteinExistence type="predicted"/>
<feature type="compositionally biased region" description="Pro residues" evidence="1">
    <location>
        <begin position="281"/>
        <end position="317"/>
    </location>
</feature>
<name>A0A8C7JCY8_ONCKI</name>
<evidence type="ECO:0000313" key="3">
    <source>
        <dbReference type="Ensembl" id="ENSOKIP00005081308.1"/>
    </source>
</evidence>
<dbReference type="GO" id="GO:0005634">
    <property type="term" value="C:nucleus"/>
    <property type="evidence" value="ECO:0007669"/>
    <property type="project" value="TreeGrafter"/>
</dbReference>
<evidence type="ECO:0000259" key="2">
    <source>
        <dbReference type="SMART" id="SM00731"/>
    </source>
</evidence>
<dbReference type="PANTHER" id="PTHR23099">
    <property type="entry name" value="TRANSCRIPTIONAL REGULATOR"/>
    <property type="match status" value="1"/>
</dbReference>
<feature type="compositionally biased region" description="Low complexity" evidence="1">
    <location>
        <begin position="318"/>
        <end position="329"/>
    </location>
</feature>
<feature type="compositionally biased region" description="Polar residues" evidence="1">
    <location>
        <begin position="362"/>
        <end position="378"/>
    </location>
</feature>
<dbReference type="Pfam" id="PF17283">
    <property type="entry name" value="Zn_ribbon_SprT"/>
    <property type="match status" value="1"/>
</dbReference>
<sequence>MDDDNHRLFQRVAEKLGWSEKGGLETAEKQLIKSVGKTRRLATGCHGSRGAQNLPPPVQIHLLDTEEEDDRGSGKENQVSKGNSYRTKVFMESSDDDFDQFLVEQATPKTASRKHCSSAKKVSEPVLVLSSDSDDHFENFLSRVRTPKPKPKEAERGSGDRYSGDRYSGDRYSGDRYSGDSLRNFIVDSFSSDDDFVVERKKKPTSKGAFKTPKPSSFQTPVRRPLSQCNTPVFLSDSEEDDGIVMKSTWRTCHPVHQLPPQTHKVNVLQSNQKDNIFFPSPCPRPLPSLSPSPRPLPSLSPSPRPLPSLSPSPPPLRSSFTPSLTPLPQRTHSAPSKLEDSASSEEEFLSLLDRIKKNHKTGNTPTPKHNTGTNQKPPLSAPRQKASKEVCPRLLVRTPLDLKTPVRPLVSKPAVSQPESRLKTSVLSSSSVSAGCMTPGCFLQSLSGPGSNYSRNFKQTKEELTSKLYRLYNTSVFDSKLPSNMSVSWNNKMRKTAGYCVTGQERGGGNRYARIQLSEKVCDSADRLRDTLVHEMCHAATWLINSVRDGHGPFWKLYARKATLAHPELPVVTRCHSYDINYKYQYQCSRCKNTLGRHSKSLDTQRFVCALCTGQLVLLTPAKPRAPTPFANFVKENYGSVRQNLCCPGVCLTCSSSSVRFSPSSLATLFRFLKEIFPVSSSSNRRNAFRISSLESFSAWFVSQHRRLTCSLSWPHAYDLAVSGVQ</sequence>
<dbReference type="GeneTree" id="ENSGT00440000040163"/>
<keyword evidence="4" id="KW-1185">Reference proteome</keyword>
<dbReference type="InterPro" id="IPR006640">
    <property type="entry name" value="SprT-like_domain"/>
</dbReference>
<dbReference type="Ensembl" id="ENSOKIT00005086681.1">
    <property type="protein sequence ID" value="ENSOKIP00005081308.1"/>
    <property type="gene ID" value="ENSOKIG00005035132.1"/>
</dbReference>
<organism evidence="3 4">
    <name type="scientific">Oncorhynchus kisutch</name>
    <name type="common">Coho salmon</name>
    <name type="synonym">Salmo kisutch</name>
    <dbReference type="NCBI Taxonomy" id="8019"/>
    <lineage>
        <taxon>Eukaryota</taxon>
        <taxon>Metazoa</taxon>
        <taxon>Chordata</taxon>
        <taxon>Craniata</taxon>
        <taxon>Vertebrata</taxon>
        <taxon>Euteleostomi</taxon>
        <taxon>Actinopterygii</taxon>
        <taxon>Neopterygii</taxon>
        <taxon>Teleostei</taxon>
        <taxon>Protacanthopterygii</taxon>
        <taxon>Salmoniformes</taxon>
        <taxon>Salmonidae</taxon>
        <taxon>Salmoninae</taxon>
        <taxon>Oncorhynchus</taxon>
    </lineage>
</organism>
<reference evidence="3" key="2">
    <citation type="submission" date="2025-09" db="UniProtKB">
        <authorList>
            <consortium name="Ensembl"/>
        </authorList>
    </citation>
    <scope>IDENTIFICATION</scope>
</reference>